<dbReference type="GO" id="GO:0006310">
    <property type="term" value="P:DNA recombination"/>
    <property type="evidence" value="ECO:0007669"/>
    <property type="project" value="UniProtKB-KW"/>
</dbReference>
<dbReference type="EMBL" id="VNJI01000041">
    <property type="protein sequence ID" value="TVY07202.1"/>
    <property type="molecule type" value="Genomic_DNA"/>
</dbReference>
<dbReference type="Gene3D" id="1.10.443.10">
    <property type="entry name" value="Intergrase catalytic core"/>
    <property type="match status" value="1"/>
</dbReference>
<dbReference type="SUPFAM" id="SSF56349">
    <property type="entry name" value="DNA breaking-rejoining enzymes"/>
    <property type="match status" value="1"/>
</dbReference>
<dbReference type="RefSeq" id="WP_144852327.1">
    <property type="nucleotide sequence ID" value="NZ_VNJI01000041.1"/>
</dbReference>
<keyword evidence="4" id="KW-1185">Reference proteome</keyword>
<dbReference type="InterPro" id="IPR013762">
    <property type="entry name" value="Integrase-like_cat_sf"/>
</dbReference>
<dbReference type="Proteomes" id="UP000317036">
    <property type="component" value="Unassembled WGS sequence"/>
</dbReference>
<dbReference type="InterPro" id="IPR011010">
    <property type="entry name" value="DNA_brk_join_enz"/>
</dbReference>
<protein>
    <submittedName>
        <fullName evidence="3">Tyrosine-type recombinase/integrase</fullName>
    </submittedName>
</protein>
<evidence type="ECO:0000313" key="4">
    <source>
        <dbReference type="Proteomes" id="UP000317036"/>
    </source>
</evidence>
<reference evidence="3 4" key="1">
    <citation type="submission" date="2019-07" db="EMBL/GenBank/DDBJ databases">
        <authorList>
            <person name="Kim J."/>
        </authorList>
    </citation>
    <scope>NUCLEOTIDE SEQUENCE [LARGE SCALE GENOMIC DNA]</scope>
    <source>
        <strain evidence="3 4">JC52</strain>
    </source>
</reference>
<dbReference type="GO" id="GO:0015074">
    <property type="term" value="P:DNA integration"/>
    <property type="evidence" value="ECO:0007669"/>
    <property type="project" value="InterPro"/>
</dbReference>
<dbReference type="PROSITE" id="PS51898">
    <property type="entry name" value="TYR_RECOMBINASE"/>
    <property type="match status" value="1"/>
</dbReference>
<sequence>MIYRFQSGFKSYIEGVIEQKRAVGYSYESQAYILWCFDRFCLEYCPQEKVLTKEVALHWAKRKENEHPSSLQGRISPVRQLAKYMNSIGIEAYIIPQGLPGKCPRYVPHIYTDNELHSFFTEADKCRLDKRSPARHLVSSVVFRLIYCCGLRSSEARLLKVEDVDLEVGAVRIRDSKAKNRTVVMAEDVRQLCKSFNEQVEKIFPGRDWFFPNQHGSHYSSDAFIYMFHQIWDRTGITNICGNPPRVHDFRHTFSVKRLNLWVDEGKDLNAVLPYLSMYLGHATLSETDYYLHLVHDFFSVITERTSGKFAHLIPEAEYEG</sequence>
<dbReference type="PANTHER" id="PTHR30349:SF64">
    <property type="entry name" value="PROPHAGE INTEGRASE INTD-RELATED"/>
    <property type="match status" value="1"/>
</dbReference>
<dbReference type="InterPro" id="IPR050090">
    <property type="entry name" value="Tyrosine_recombinase_XerCD"/>
</dbReference>
<organism evidence="3 4">
    <name type="scientific">Paenibacillus cremeus</name>
    <dbReference type="NCBI Taxonomy" id="2163881"/>
    <lineage>
        <taxon>Bacteria</taxon>
        <taxon>Bacillati</taxon>
        <taxon>Bacillota</taxon>
        <taxon>Bacilli</taxon>
        <taxon>Bacillales</taxon>
        <taxon>Paenibacillaceae</taxon>
        <taxon>Paenibacillus</taxon>
    </lineage>
</organism>
<dbReference type="OrthoDB" id="9766545at2"/>
<accession>A0A559K4Y7</accession>
<evidence type="ECO:0000313" key="3">
    <source>
        <dbReference type="EMBL" id="TVY07202.1"/>
    </source>
</evidence>
<dbReference type="InterPro" id="IPR002104">
    <property type="entry name" value="Integrase_catalytic"/>
</dbReference>
<comment type="caution">
    <text evidence="3">The sequence shown here is derived from an EMBL/GenBank/DDBJ whole genome shotgun (WGS) entry which is preliminary data.</text>
</comment>
<keyword evidence="1" id="KW-0233">DNA recombination</keyword>
<dbReference type="AlphaFoldDB" id="A0A559K4Y7"/>
<evidence type="ECO:0000259" key="2">
    <source>
        <dbReference type="PROSITE" id="PS51898"/>
    </source>
</evidence>
<dbReference type="Pfam" id="PF00589">
    <property type="entry name" value="Phage_integrase"/>
    <property type="match status" value="1"/>
</dbReference>
<feature type="domain" description="Tyr recombinase" evidence="2">
    <location>
        <begin position="106"/>
        <end position="304"/>
    </location>
</feature>
<dbReference type="PANTHER" id="PTHR30349">
    <property type="entry name" value="PHAGE INTEGRASE-RELATED"/>
    <property type="match status" value="1"/>
</dbReference>
<dbReference type="GO" id="GO:0003677">
    <property type="term" value="F:DNA binding"/>
    <property type="evidence" value="ECO:0007669"/>
    <property type="project" value="InterPro"/>
</dbReference>
<name>A0A559K4Y7_9BACL</name>
<proteinExistence type="predicted"/>
<gene>
    <name evidence="3" type="ORF">FPZ49_25165</name>
</gene>
<evidence type="ECO:0000256" key="1">
    <source>
        <dbReference type="ARBA" id="ARBA00023172"/>
    </source>
</evidence>